<dbReference type="SUPFAM" id="SSF53335">
    <property type="entry name" value="S-adenosyl-L-methionine-dependent methyltransferases"/>
    <property type="match status" value="1"/>
</dbReference>
<dbReference type="InterPro" id="IPR013691">
    <property type="entry name" value="MeTrfase_14"/>
</dbReference>
<dbReference type="CDD" id="cd02440">
    <property type="entry name" value="AdoMet_MTases"/>
    <property type="match status" value="1"/>
</dbReference>
<dbReference type="GO" id="GO:0032259">
    <property type="term" value="P:methylation"/>
    <property type="evidence" value="ECO:0007669"/>
    <property type="project" value="UniProtKB-KW"/>
</dbReference>
<dbReference type="OrthoDB" id="9791837at2"/>
<dbReference type="GO" id="GO:0008168">
    <property type="term" value="F:methyltransferase activity"/>
    <property type="evidence" value="ECO:0007669"/>
    <property type="project" value="UniProtKB-KW"/>
</dbReference>
<dbReference type="Gene3D" id="3.40.50.720">
    <property type="entry name" value="NAD(P)-binding Rossmann-like Domain"/>
    <property type="match status" value="1"/>
</dbReference>
<keyword evidence="2" id="KW-0489">Methyltransferase</keyword>
<keyword evidence="2" id="KW-0808">Transferase</keyword>
<reference evidence="2 3" key="1">
    <citation type="submission" date="2019-01" db="EMBL/GenBank/DDBJ databases">
        <title>Lacunisphaera sp. strain TWA-58.</title>
        <authorList>
            <person name="Chen W.-M."/>
        </authorList>
    </citation>
    <scope>NUCLEOTIDE SEQUENCE [LARGE SCALE GENOMIC DNA]</scope>
    <source>
        <strain evidence="2 3">TWA-58</strain>
    </source>
</reference>
<dbReference type="Pfam" id="PF08484">
    <property type="entry name" value="Methyltransf_14"/>
    <property type="match status" value="1"/>
</dbReference>
<gene>
    <name evidence="2" type="ORF">ESB00_14940</name>
</gene>
<organism evidence="2 3">
    <name type="scientific">Oleiharenicola lentus</name>
    <dbReference type="NCBI Taxonomy" id="2508720"/>
    <lineage>
        <taxon>Bacteria</taxon>
        <taxon>Pseudomonadati</taxon>
        <taxon>Verrucomicrobiota</taxon>
        <taxon>Opitutia</taxon>
        <taxon>Opitutales</taxon>
        <taxon>Opitutaceae</taxon>
        <taxon>Oleiharenicola</taxon>
    </lineage>
</organism>
<dbReference type="Pfam" id="PF13489">
    <property type="entry name" value="Methyltransf_23"/>
    <property type="match status" value="1"/>
</dbReference>
<keyword evidence="3" id="KW-1185">Reference proteome</keyword>
<dbReference type="EMBL" id="SDHX01000002">
    <property type="protein sequence ID" value="RXK53006.1"/>
    <property type="molecule type" value="Genomic_DNA"/>
</dbReference>
<dbReference type="Proteomes" id="UP000290218">
    <property type="component" value="Unassembled WGS sequence"/>
</dbReference>
<proteinExistence type="predicted"/>
<protein>
    <submittedName>
        <fullName evidence="2">Methyltransferase domain-containing protein</fullName>
    </submittedName>
</protein>
<evidence type="ECO:0000313" key="2">
    <source>
        <dbReference type="EMBL" id="RXK53006.1"/>
    </source>
</evidence>
<dbReference type="AlphaFoldDB" id="A0A4V1M5X2"/>
<feature type="domain" description="C-methyltransferase" evidence="1">
    <location>
        <begin position="297"/>
        <end position="374"/>
    </location>
</feature>
<evidence type="ECO:0000313" key="3">
    <source>
        <dbReference type="Proteomes" id="UP000290218"/>
    </source>
</evidence>
<accession>A0A4V1M5X2</accession>
<sequence>MSATPSPASFQSVSHCRVCCSTRVLPTGVTKKFHLSNLDQTVELGYAVCQDCQFLFQSEYVGDDFLNEYYRRSPMLRRKEPTRFERDQNIRQSAFLSRQVPLTGRKVLEIGAHAGAFLVHLHQAHGAQAYYDELSEEARTVLAAQPGLQDLRAQPKGFTVDVIVLRHILEHIFDLDGFLGYVRRLLSPGGQVFIETPDWSHLDVRTDPLIFEHLNQFSTHNLVLLLRRTGWNCTGLEKSIEADDPATPNRVQRLIVEPTALPAPGDPAIAGSVGDFLGDYRRRLFGRLEALIAGWGPQRRIAFYPASHLSFSALLEADLRQANLIGLYDIDPKKHGRAVQGVTIHPAEALREHQPDVIVIFTMAYEREIRESFARMGLTAEIISATALVRTEAS</sequence>
<name>A0A4V1M5X2_9BACT</name>
<evidence type="ECO:0000259" key="1">
    <source>
        <dbReference type="Pfam" id="PF08484"/>
    </source>
</evidence>
<dbReference type="Gene3D" id="3.40.50.150">
    <property type="entry name" value="Vaccinia Virus protein VP39"/>
    <property type="match status" value="1"/>
</dbReference>
<comment type="caution">
    <text evidence="2">The sequence shown here is derived from an EMBL/GenBank/DDBJ whole genome shotgun (WGS) entry which is preliminary data.</text>
</comment>
<dbReference type="InterPro" id="IPR029063">
    <property type="entry name" value="SAM-dependent_MTases_sf"/>
</dbReference>